<feature type="region of interest" description="Disordered" evidence="1">
    <location>
        <begin position="210"/>
        <end position="241"/>
    </location>
</feature>
<gene>
    <name evidence="2" type="ORF">BCON_0133g00260</name>
</gene>
<proteinExistence type="predicted"/>
<dbReference type="Proteomes" id="UP000297527">
    <property type="component" value="Unassembled WGS sequence"/>
</dbReference>
<comment type="caution">
    <text evidence="2">The sequence shown here is derived from an EMBL/GenBank/DDBJ whole genome shotgun (WGS) entry which is preliminary data.</text>
</comment>
<keyword evidence="3" id="KW-1185">Reference proteome</keyword>
<evidence type="ECO:0000313" key="3">
    <source>
        <dbReference type="Proteomes" id="UP000297527"/>
    </source>
</evidence>
<feature type="region of interest" description="Disordered" evidence="1">
    <location>
        <begin position="126"/>
        <end position="155"/>
    </location>
</feature>
<evidence type="ECO:0000256" key="1">
    <source>
        <dbReference type="SAM" id="MobiDB-lite"/>
    </source>
</evidence>
<sequence length="255" mass="28349">MCHYTIEACGKDHEVSKRRKCRNCSAWEEGIDSALCTYEAALEAGEVKREFFQSRYGGQFWTVDLVERIGVIFQAFPLPLADDICREIIKDMRAEDEKLCKEEAVESKEESSGHKRDLVNKNMEAISKTDEDEAPPRNAESSNQLHAKRPTCVESGSVEKAAKELAEAEDTVTKSKIVLGDIGPLELQDFERKAGPGILSHEIQKIANNQANQTNTKRVASTTKKQSLGGKSSGAPNIKHVSDYKIKSIPEPVIR</sequence>
<dbReference type="OrthoDB" id="10468053at2759"/>
<protein>
    <submittedName>
        <fullName evidence="2">Uncharacterized protein</fullName>
    </submittedName>
</protein>
<evidence type="ECO:0000313" key="2">
    <source>
        <dbReference type="EMBL" id="TGO52881.1"/>
    </source>
</evidence>
<reference evidence="2 3" key="1">
    <citation type="submission" date="2017-12" db="EMBL/GenBank/DDBJ databases">
        <title>Comparative genomics of Botrytis spp.</title>
        <authorList>
            <person name="Valero-Jimenez C.A."/>
            <person name="Tapia P."/>
            <person name="Veloso J."/>
            <person name="Silva-Moreno E."/>
            <person name="Staats M."/>
            <person name="Valdes J.H."/>
            <person name="Van Kan J.A.L."/>
        </authorList>
    </citation>
    <scope>NUCLEOTIDE SEQUENCE [LARGE SCALE GENOMIC DNA]</scope>
    <source>
        <strain evidence="2 3">MUCL11595</strain>
    </source>
</reference>
<dbReference type="EMBL" id="PQXN01000133">
    <property type="protein sequence ID" value="TGO52881.1"/>
    <property type="molecule type" value="Genomic_DNA"/>
</dbReference>
<accession>A0A4Z1HV93</accession>
<name>A0A4Z1HV93_9HELO</name>
<organism evidence="2 3">
    <name type="scientific">Botryotinia convoluta</name>
    <dbReference type="NCBI Taxonomy" id="54673"/>
    <lineage>
        <taxon>Eukaryota</taxon>
        <taxon>Fungi</taxon>
        <taxon>Dikarya</taxon>
        <taxon>Ascomycota</taxon>
        <taxon>Pezizomycotina</taxon>
        <taxon>Leotiomycetes</taxon>
        <taxon>Helotiales</taxon>
        <taxon>Sclerotiniaceae</taxon>
        <taxon>Botryotinia</taxon>
    </lineage>
</organism>
<dbReference type="AlphaFoldDB" id="A0A4Z1HV93"/>
<feature type="compositionally biased region" description="Polar residues" evidence="1">
    <location>
        <begin position="210"/>
        <end position="230"/>
    </location>
</feature>